<gene>
    <name evidence="2" type="ORF">GN244_ATG12093</name>
    <name evidence="3" type="ORF">GN958_ATG18130</name>
</gene>
<dbReference type="EMBL" id="WSZM01000290">
    <property type="protein sequence ID" value="KAF4035860.1"/>
    <property type="molecule type" value="Genomic_DNA"/>
</dbReference>
<accession>A0A833T0I5</accession>
<reference evidence="2" key="1">
    <citation type="submission" date="2020-04" db="EMBL/GenBank/DDBJ databases">
        <title>Hybrid Assembly of Korean Phytophthora infestans isolates.</title>
        <authorList>
            <person name="Prokchorchik M."/>
            <person name="Lee Y."/>
            <person name="Seo J."/>
            <person name="Cho J.-H."/>
            <person name="Park Y.-E."/>
            <person name="Jang D.-C."/>
            <person name="Im J.-S."/>
            <person name="Choi J.-G."/>
            <person name="Park H.-J."/>
            <person name="Lee G.-B."/>
            <person name="Lee Y.-G."/>
            <person name="Hong S.-Y."/>
            <person name="Cho K."/>
            <person name="Sohn K.H."/>
        </authorList>
    </citation>
    <scope>NUCLEOTIDE SEQUENCE</scope>
    <source>
        <strain evidence="2">KR_1_A1</strain>
        <strain evidence="3">KR_2_A2</strain>
    </source>
</reference>
<evidence type="ECO:0000313" key="4">
    <source>
        <dbReference type="Proteomes" id="UP000602510"/>
    </source>
</evidence>
<dbReference type="AlphaFoldDB" id="A0A833T0I5"/>
<evidence type="ECO:0000256" key="1">
    <source>
        <dbReference type="SAM" id="Coils"/>
    </source>
</evidence>
<comment type="caution">
    <text evidence="2">The sequence shown here is derived from an EMBL/GenBank/DDBJ whole genome shotgun (WGS) entry which is preliminary data.</text>
</comment>
<feature type="coiled-coil region" evidence="1">
    <location>
        <begin position="399"/>
        <end position="649"/>
    </location>
</feature>
<dbReference type="EMBL" id="JAACNO010002508">
    <property type="protein sequence ID" value="KAF4132682.1"/>
    <property type="molecule type" value="Genomic_DNA"/>
</dbReference>
<proteinExistence type="predicted"/>
<name>A0A833T0I5_PHYIN</name>
<dbReference type="Proteomes" id="UP000704712">
    <property type="component" value="Unassembled WGS sequence"/>
</dbReference>
<sequence length="664" mass="77176">MEAAASAAAPPVTPASLGGFSEAANAGSRYDALLRQIVQLNTDLQKTAAFSQTLQRERDDAQQISTKLKGEVKRLHERYDKMQLVLMQETEQKIESDRKHEELIGKWKKQLEAKVRAFESLQKKFAPPRDLEQLRIKIQEELEGPYQQRIDNLQDEMERQRLMSFDMRREFETLKTEYEQFSIDQGNEMECVQETYELTLNDLRRKLQAAEDAAANSQHAEKARRLEQQREAAQIEIKALRNEARDVREELQRVSEQSENEKSACELRLADEATRNATLDLDLKACGRQLTRAKDEYESIRSKWDHAQNKLLELTSESESLREQLKQKEVLIFSSHNSMSMKLRDERATWEREQMSLKDRINELMLKLQATEAAAQKNYSAAAQSRDKDSSNAEHTLLLKAREDELEKYRGLVAEADKKVTAQEEALRRCQNEAEEATHKLQLESESLRKVVQTLEAEKAVMIAKQTSSHELVSRMKTECVTLRTKLKEVENDYHTLQTKHREIIQYQEDVQLEKEEAQGKLKYMEQDYAVLVEKLDKEKENHATTARDLHRKCTKLESDFQAQRSALQRETRSALSKALRELSKAQKKRDAYKRKCLEIHENYKQLVDETNRREAELLQCRQEHTAELQQLLAQLSEAESDKTALMQRQIELGFPPPNISSKK</sequence>
<feature type="coiled-coil region" evidence="1">
    <location>
        <begin position="304"/>
        <end position="374"/>
    </location>
</feature>
<keyword evidence="1" id="KW-0175">Coiled coil</keyword>
<keyword evidence="4" id="KW-1185">Reference proteome</keyword>
<evidence type="ECO:0000313" key="3">
    <source>
        <dbReference type="EMBL" id="KAF4132682.1"/>
    </source>
</evidence>
<organism evidence="2 4">
    <name type="scientific">Phytophthora infestans</name>
    <name type="common">Potato late blight agent</name>
    <name type="synonym">Botrytis infestans</name>
    <dbReference type="NCBI Taxonomy" id="4787"/>
    <lineage>
        <taxon>Eukaryota</taxon>
        <taxon>Sar</taxon>
        <taxon>Stramenopiles</taxon>
        <taxon>Oomycota</taxon>
        <taxon>Peronosporomycetes</taxon>
        <taxon>Peronosporales</taxon>
        <taxon>Peronosporaceae</taxon>
        <taxon>Phytophthora</taxon>
    </lineage>
</organism>
<feature type="coiled-coil region" evidence="1">
    <location>
        <begin position="193"/>
        <end position="268"/>
    </location>
</feature>
<protein>
    <submittedName>
        <fullName evidence="2">Uncharacterized protein</fullName>
    </submittedName>
</protein>
<dbReference type="Proteomes" id="UP000602510">
    <property type="component" value="Unassembled WGS sequence"/>
</dbReference>
<evidence type="ECO:0000313" key="2">
    <source>
        <dbReference type="EMBL" id="KAF4035860.1"/>
    </source>
</evidence>